<keyword evidence="2" id="KW-0808">Transferase</keyword>
<dbReference type="OrthoDB" id="259382at2"/>
<dbReference type="Proteomes" id="UP000228751">
    <property type="component" value="Unassembled WGS sequence"/>
</dbReference>
<keyword evidence="3" id="KW-1185">Reference proteome</keyword>
<dbReference type="AlphaFoldDB" id="A0A2G4R8D7"/>
<dbReference type="Pfam" id="PF01755">
    <property type="entry name" value="Glyco_transf_25"/>
    <property type="match status" value="1"/>
</dbReference>
<feature type="domain" description="Glycosyl transferase family 25" evidence="1">
    <location>
        <begin position="4"/>
        <end position="184"/>
    </location>
</feature>
<comment type="caution">
    <text evidence="2">The sequence shown here is derived from an EMBL/GenBank/DDBJ whole genome shotgun (WGS) entry which is preliminary data.</text>
</comment>
<evidence type="ECO:0000313" key="2">
    <source>
        <dbReference type="EMBL" id="PHY92853.1"/>
    </source>
</evidence>
<accession>A0A2G4R8D7</accession>
<name>A0A2G4R8D7_9PROT</name>
<evidence type="ECO:0000313" key="3">
    <source>
        <dbReference type="Proteomes" id="UP000228751"/>
    </source>
</evidence>
<proteinExistence type="predicted"/>
<reference evidence="2 3" key="1">
    <citation type="submission" date="2017-10" db="EMBL/GenBank/DDBJ databases">
        <title>Genomic analysis of the genus Acetobacter.</title>
        <authorList>
            <person name="Kim K.H."/>
            <person name="Chun B.H."/>
            <person name="Son A.R."/>
            <person name="Jeon C.O."/>
        </authorList>
    </citation>
    <scope>NUCLEOTIDE SEQUENCE [LARGE SCALE GENOMIC DNA]</scope>
    <source>
        <strain evidence="2 3">LHT 2458</strain>
    </source>
</reference>
<evidence type="ECO:0000259" key="1">
    <source>
        <dbReference type="Pfam" id="PF01755"/>
    </source>
</evidence>
<sequence length="241" mass="27135">MQKHYISLLRTPERRERFLRVNAHVNGLLHSPGIDGKTLDLDEIRQKGFLGDGCEFTMGAVGSGLAHVSLWGTIAKSGEPGHIFEDDVFLCKNFEEESQRIISSLPKDWDIILWGNNSDTSLQFEMIPGIGDCIAHFSEEQVRQGIDTFRDIDVKSQAFRLKETFGICGYAVSPKGARNLIERCLPFTTTLHPHSCLNNRLIKTGSVDVIMNKHYRHMKAFTSFPPLCLTDNIKSRSLNAD</sequence>
<dbReference type="RefSeq" id="WP_099542163.1">
    <property type="nucleotide sequence ID" value="NZ_PEBQ01000184.1"/>
</dbReference>
<organism evidence="2 3">
    <name type="scientific">Acetobacter pomorum</name>
    <dbReference type="NCBI Taxonomy" id="65959"/>
    <lineage>
        <taxon>Bacteria</taxon>
        <taxon>Pseudomonadati</taxon>
        <taxon>Pseudomonadota</taxon>
        <taxon>Alphaproteobacteria</taxon>
        <taxon>Acetobacterales</taxon>
        <taxon>Acetobacteraceae</taxon>
        <taxon>Acetobacter</taxon>
    </lineage>
</organism>
<dbReference type="GO" id="GO:0016740">
    <property type="term" value="F:transferase activity"/>
    <property type="evidence" value="ECO:0007669"/>
    <property type="project" value="UniProtKB-KW"/>
</dbReference>
<protein>
    <submittedName>
        <fullName evidence="2">Glycosyl transferase</fullName>
    </submittedName>
</protein>
<dbReference type="EMBL" id="PEBQ01000184">
    <property type="protein sequence ID" value="PHY92853.1"/>
    <property type="molecule type" value="Genomic_DNA"/>
</dbReference>
<dbReference type="InterPro" id="IPR002654">
    <property type="entry name" value="Glyco_trans_25"/>
</dbReference>
<gene>
    <name evidence="2" type="ORF">CSR02_14595</name>
</gene>